<evidence type="ECO:0000313" key="3">
    <source>
        <dbReference type="Proteomes" id="UP000317199"/>
    </source>
</evidence>
<keyword evidence="1" id="KW-0732">Signal</keyword>
<dbReference type="AlphaFoldDB" id="A0A514BSV1"/>
<dbReference type="PROSITE" id="PS51257">
    <property type="entry name" value="PROKAR_LIPOPROTEIN"/>
    <property type="match status" value="1"/>
</dbReference>
<proteinExistence type="predicted"/>
<feature type="signal peptide" evidence="1">
    <location>
        <begin position="1"/>
        <end position="25"/>
    </location>
</feature>
<accession>A0A514BSV1</accession>
<protein>
    <submittedName>
        <fullName evidence="2">Transporter</fullName>
    </submittedName>
</protein>
<organism evidence="2 3">
    <name type="scientific">Marilutibacter alkalisoli</name>
    <dbReference type="NCBI Taxonomy" id="2591633"/>
    <lineage>
        <taxon>Bacteria</taxon>
        <taxon>Pseudomonadati</taxon>
        <taxon>Pseudomonadota</taxon>
        <taxon>Gammaproteobacteria</taxon>
        <taxon>Lysobacterales</taxon>
        <taxon>Lysobacteraceae</taxon>
        <taxon>Marilutibacter</taxon>
    </lineage>
</organism>
<dbReference type="EMBL" id="CP041242">
    <property type="protein sequence ID" value="QDH70437.1"/>
    <property type="molecule type" value="Genomic_DNA"/>
</dbReference>
<dbReference type="RefSeq" id="WP_141623772.1">
    <property type="nucleotide sequence ID" value="NZ_CP041242.1"/>
</dbReference>
<evidence type="ECO:0000256" key="1">
    <source>
        <dbReference type="SAM" id="SignalP"/>
    </source>
</evidence>
<feature type="chain" id="PRO_5022103383" evidence="1">
    <location>
        <begin position="26"/>
        <end position="270"/>
    </location>
</feature>
<dbReference type="Proteomes" id="UP000317199">
    <property type="component" value="Chromosome"/>
</dbReference>
<reference evidence="2 3" key="1">
    <citation type="submission" date="2019-06" db="EMBL/GenBank/DDBJ databases">
        <title>Lysobacter alkalisoli sp. nov. isolated from saline-alkali soil.</title>
        <authorList>
            <person name="Sun J.-Q."/>
            <person name="Xu L."/>
        </authorList>
    </citation>
    <scope>NUCLEOTIDE SEQUENCE [LARGE SCALE GENOMIC DNA]</scope>
    <source>
        <strain evidence="2 3">SJ-36</strain>
    </source>
</reference>
<dbReference type="OrthoDB" id="9809066at2"/>
<evidence type="ECO:0000313" key="2">
    <source>
        <dbReference type="EMBL" id="QDH70437.1"/>
    </source>
</evidence>
<keyword evidence="3" id="KW-1185">Reference proteome</keyword>
<name>A0A514BSV1_9GAMM</name>
<dbReference type="KEGG" id="lyj:FKV23_10350"/>
<gene>
    <name evidence="2" type="ORF">FKV23_10350</name>
</gene>
<sequence length="270" mass="29241">MNSQRIYLPTCVALALGCASLVTRAQDTEALAKQLANPIASLTSVPMQLNYDDGIGALDDGDKFTLNLQPVIPVSIGEDWNMISRTILPIVSQHDIFPGAGTQFGLGDTTQSLFFSPKALTPSGWTWGVGPVLLIPTATDDLLGGEKWGAGPTGVALRQTATGWTYGALFNHIWSFTGDDDRADINATYLQPFLAKSLGKGRTVNVALESTYDWEGKQWTVPLNVGYSKVSRIGTQLVSYQGGVRYYIEAPDSGAEWGLRFTFTLLFPKK</sequence>